<dbReference type="Proteomes" id="UP000248745">
    <property type="component" value="Unassembled WGS sequence"/>
</dbReference>
<organism evidence="1 2">
    <name type="scientific">Taibaiella soli</name>
    <dbReference type="NCBI Taxonomy" id="1649169"/>
    <lineage>
        <taxon>Bacteria</taxon>
        <taxon>Pseudomonadati</taxon>
        <taxon>Bacteroidota</taxon>
        <taxon>Chitinophagia</taxon>
        <taxon>Chitinophagales</taxon>
        <taxon>Chitinophagaceae</taxon>
        <taxon>Taibaiella</taxon>
    </lineage>
</organism>
<dbReference type="AlphaFoldDB" id="A0A2W2ATK7"/>
<name>A0A2W2ATK7_9BACT</name>
<sequence length="205" mass="22238">MKDELVPFNEHGKATDLAESITLANIEDANDCFNRAYKRMLNPPLWHKLCGNLSASFILADKAGNEVHRLATEGDKIKIDIPGPGNAVGEGFDWVTVTKIRYMGDAETAEEQIGMSLQTMSALEGNTNKAAHFFKSGASSTFIIKREGLKVTASYFGRNEVPNIQTGDVVNNIRNAVIAVGAIAGLSELQWHSLIKSFLEAEIGG</sequence>
<dbReference type="EMBL" id="QKTW01000025">
    <property type="protein sequence ID" value="PZF71284.1"/>
    <property type="molecule type" value="Genomic_DNA"/>
</dbReference>
<dbReference type="RefSeq" id="WP_111000429.1">
    <property type="nucleotide sequence ID" value="NZ_QKTW01000025.1"/>
</dbReference>
<evidence type="ECO:0000313" key="2">
    <source>
        <dbReference type="Proteomes" id="UP000248745"/>
    </source>
</evidence>
<protein>
    <submittedName>
        <fullName evidence="1">Uncharacterized protein</fullName>
    </submittedName>
</protein>
<accession>A0A2W2ATK7</accession>
<dbReference type="OrthoDB" id="947646at2"/>
<keyword evidence="2" id="KW-1185">Reference proteome</keyword>
<comment type="caution">
    <text evidence="1">The sequence shown here is derived from an EMBL/GenBank/DDBJ whole genome shotgun (WGS) entry which is preliminary data.</text>
</comment>
<reference evidence="1 2" key="1">
    <citation type="submission" date="2018-06" db="EMBL/GenBank/DDBJ databases">
        <title>Mucibacter soli gen. nov., sp. nov., a new member of the family Chitinophagaceae producing mucin.</title>
        <authorList>
            <person name="Kim M.-K."/>
            <person name="Park S."/>
            <person name="Kim T.-S."/>
            <person name="Joung Y."/>
            <person name="Han J.-H."/>
            <person name="Kim S.B."/>
        </authorList>
    </citation>
    <scope>NUCLEOTIDE SEQUENCE [LARGE SCALE GENOMIC DNA]</scope>
    <source>
        <strain evidence="1 2">R1-15</strain>
    </source>
</reference>
<gene>
    <name evidence="1" type="ORF">DN068_18470</name>
</gene>
<evidence type="ECO:0000313" key="1">
    <source>
        <dbReference type="EMBL" id="PZF71284.1"/>
    </source>
</evidence>
<proteinExistence type="predicted"/>